<comment type="subcellular location">
    <subcellularLocation>
        <location evidence="1">Membrane</location>
    </subcellularLocation>
</comment>
<protein>
    <submittedName>
        <fullName evidence="7">Sugar transporter ERD6-like 6</fullName>
    </submittedName>
</protein>
<keyword evidence="4 6" id="KW-0472">Membrane</keyword>
<evidence type="ECO:0000313" key="8">
    <source>
        <dbReference type="Proteomes" id="UP001604336"/>
    </source>
</evidence>
<dbReference type="AlphaFoldDB" id="A0ABD1SCS3"/>
<evidence type="ECO:0000313" key="7">
    <source>
        <dbReference type="EMBL" id="KAL2497969.1"/>
    </source>
</evidence>
<keyword evidence="2 6" id="KW-0812">Transmembrane</keyword>
<reference evidence="8" key="1">
    <citation type="submission" date="2024-07" db="EMBL/GenBank/DDBJ databases">
        <title>Two chromosome-level genome assemblies of Korean endemic species Abeliophyllum distichum and Forsythia ovata (Oleaceae).</title>
        <authorList>
            <person name="Jang H."/>
        </authorList>
    </citation>
    <scope>NUCLEOTIDE SEQUENCE [LARGE SCALE GENOMIC DNA]</scope>
</reference>
<evidence type="ECO:0000256" key="5">
    <source>
        <dbReference type="ARBA" id="ARBA00044504"/>
    </source>
</evidence>
<comment type="similarity">
    <text evidence="5">Belongs to the major facilitator superfamily. Phosphate:H(+) symporter (TC 2.A.1.9) family.</text>
</comment>
<evidence type="ECO:0000256" key="2">
    <source>
        <dbReference type="ARBA" id="ARBA00022692"/>
    </source>
</evidence>
<dbReference type="Pfam" id="PF00083">
    <property type="entry name" value="Sugar_tr"/>
    <property type="match status" value="1"/>
</dbReference>
<dbReference type="Gene3D" id="1.20.1250.20">
    <property type="entry name" value="MFS general substrate transporter like domains"/>
    <property type="match status" value="1"/>
</dbReference>
<dbReference type="Proteomes" id="UP001604336">
    <property type="component" value="Unassembled WGS sequence"/>
</dbReference>
<keyword evidence="8" id="KW-1185">Reference proteome</keyword>
<keyword evidence="3 6" id="KW-1133">Transmembrane helix</keyword>
<accession>A0ABD1SCS3</accession>
<dbReference type="EMBL" id="JBFOLK010000007">
    <property type="protein sequence ID" value="KAL2497969.1"/>
    <property type="molecule type" value="Genomic_DNA"/>
</dbReference>
<sequence>MSSDAAAVEDGLRKPLLHTGSWYRMTGMGSCQSSIMGSSVQIIRESISIFLCVFIVALGPIQFGFTVPVYIAEIAPQNLRGSLGSVNQVASSFILPQSSNVSENYTYSPYA</sequence>
<feature type="transmembrane region" description="Helical" evidence="6">
    <location>
        <begin position="47"/>
        <end position="71"/>
    </location>
</feature>
<name>A0ABD1SCS3_9LAMI</name>
<evidence type="ECO:0000256" key="6">
    <source>
        <dbReference type="SAM" id="Phobius"/>
    </source>
</evidence>
<dbReference type="GO" id="GO:0016020">
    <property type="term" value="C:membrane"/>
    <property type="evidence" value="ECO:0007669"/>
    <property type="project" value="UniProtKB-SubCell"/>
</dbReference>
<organism evidence="7 8">
    <name type="scientific">Abeliophyllum distichum</name>
    <dbReference type="NCBI Taxonomy" id="126358"/>
    <lineage>
        <taxon>Eukaryota</taxon>
        <taxon>Viridiplantae</taxon>
        <taxon>Streptophyta</taxon>
        <taxon>Embryophyta</taxon>
        <taxon>Tracheophyta</taxon>
        <taxon>Spermatophyta</taxon>
        <taxon>Magnoliopsida</taxon>
        <taxon>eudicotyledons</taxon>
        <taxon>Gunneridae</taxon>
        <taxon>Pentapetalae</taxon>
        <taxon>asterids</taxon>
        <taxon>lamiids</taxon>
        <taxon>Lamiales</taxon>
        <taxon>Oleaceae</taxon>
        <taxon>Forsythieae</taxon>
        <taxon>Abeliophyllum</taxon>
    </lineage>
</organism>
<evidence type="ECO:0000256" key="4">
    <source>
        <dbReference type="ARBA" id="ARBA00023136"/>
    </source>
</evidence>
<gene>
    <name evidence="7" type="ORF">Adt_23519</name>
</gene>
<comment type="caution">
    <text evidence="7">The sequence shown here is derived from an EMBL/GenBank/DDBJ whole genome shotgun (WGS) entry which is preliminary data.</text>
</comment>
<evidence type="ECO:0000256" key="1">
    <source>
        <dbReference type="ARBA" id="ARBA00004370"/>
    </source>
</evidence>
<dbReference type="InterPro" id="IPR005828">
    <property type="entry name" value="MFS_sugar_transport-like"/>
</dbReference>
<proteinExistence type="inferred from homology"/>
<evidence type="ECO:0000256" key="3">
    <source>
        <dbReference type="ARBA" id="ARBA00022989"/>
    </source>
</evidence>
<dbReference type="InterPro" id="IPR036259">
    <property type="entry name" value="MFS_trans_sf"/>
</dbReference>